<keyword evidence="1" id="KW-0812">Transmembrane</keyword>
<dbReference type="Proteomes" id="UP000199382">
    <property type="component" value="Unassembled WGS sequence"/>
</dbReference>
<keyword evidence="3" id="KW-1185">Reference proteome</keyword>
<keyword evidence="1" id="KW-0472">Membrane</keyword>
<dbReference type="AlphaFoldDB" id="A0A1G8IKD6"/>
<accession>A0A1G8IKD6</accession>
<organism evidence="2 3">
    <name type="scientific">Aliiruegeria lutimaris</name>
    <dbReference type="NCBI Taxonomy" id="571298"/>
    <lineage>
        <taxon>Bacteria</taxon>
        <taxon>Pseudomonadati</taxon>
        <taxon>Pseudomonadota</taxon>
        <taxon>Alphaproteobacteria</taxon>
        <taxon>Rhodobacterales</taxon>
        <taxon>Roseobacteraceae</taxon>
        <taxon>Aliiruegeria</taxon>
    </lineage>
</organism>
<dbReference type="STRING" id="571298.SAMN04488026_100152"/>
<evidence type="ECO:0000256" key="1">
    <source>
        <dbReference type="SAM" id="Phobius"/>
    </source>
</evidence>
<evidence type="ECO:0000313" key="2">
    <source>
        <dbReference type="EMBL" id="SDI18970.1"/>
    </source>
</evidence>
<reference evidence="2 3" key="1">
    <citation type="submission" date="2016-10" db="EMBL/GenBank/DDBJ databases">
        <authorList>
            <person name="de Groot N.N."/>
        </authorList>
    </citation>
    <scope>NUCLEOTIDE SEQUENCE [LARGE SCALE GENOMIC DNA]</scope>
    <source>
        <strain evidence="2 3">DSM 25294</strain>
    </source>
</reference>
<gene>
    <name evidence="2" type="ORF">SAMN04488026_100152</name>
</gene>
<protein>
    <submittedName>
        <fullName evidence="2">Uncharacterized protein</fullName>
    </submittedName>
</protein>
<sequence>MLSERANLNHRHADLAPQIVLVLLIILAVAFKWNASADISADSDLSERRHNASASDTQ</sequence>
<evidence type="ECO:0000313" key="3">
    <source>
        <dbReference type="Proteomes" id="UP000199382"/>
    </source>
</evidence>
<dbReference type="EMBL" id="FNEK01000001">
    <property type="protein sequence ID" value="SDI18970.1"/>
    <property type="molecule type" value="Genomic_DNA"/>
</dbReference>
<proteinExistence type="predicted"/>
<name>A0A1G8IKD6_9RHOB</name>
<feature type="transmembrane region" description="Helical" evidence="1">
    <location>
        <begin position="15"/>
        <end position="33"/>
    </location>
</feature>
<keyword evidence="1" id="KW-1133">Transmembrane helix</keyword>